<dbReference type="InterPro" id="IPR024298">
    <property type="entry name" value="Sec16_Sec23-bd"/>
</dbReference>
<dbReference type="GO" id="GO:0012507">
    <property type="term" value="C:ER to Golgi transport vesicle membrane"/>
    <property type="evidence" value="ECO:0007669"/>
    <property type="project" value="TreeGrafter"/>
</dbReference>
<dbReference type="GO" id="GO:0016192">
    <property type="term" value="P:vesicle-mediated transport"/>
    <property type="evidence" value="ECO:0007669"/>
    <property type="project" value="UniProtKB-KW"/>
</dbReference>
<feature type="region of interest" description="Disordered" evidence="6">
    <location>
        <begin position="602"/>
        <end position="842"/>
    </location>
</feature>
<dbReference type="Pfam" id="PF12931">
    <property type="entry name" value="TPR_Sec16"/>
    <property type="match status" value="1"/>
</dbReference>
<feature type="compositionally biased region" description="Polar residues" evidence="6">
    <location>
        <begin position="56"/>
        <end position="68"/>
    </location>
</feature>
<feature type="compositionally biased region" description="Polar residues" evidence="6">
    <location>
        <begin position="1883"/>
        <end position="1898"/>
    </location>
</feature>
<dbReference type="GO" id="GO:0070973">
    <property type="term" value="P:protein localization to endoplasmic reticulum exit site"/>
    <property type="evidence" value="ECO:0007669"/>
    <property type="project" value="TreeGrafter"/>
</dbReference>
<feature type="compositionally biased region" description="Polar residues" evidence="6">
    <location>
        <begin position="442"/>
        <end position="462"/>
    </location>
</feature>
<dbReference type="GO" id="GO:0007030">
    <property type="term" value="P:Golgi organization"/>
    <property type="evidence" value="ECO:0007669"/>
    <property type="project" value="TreeGrafter"/>
</dbReference>
<keyword evidence="4" id="KW-0256">Endoplasmic reticulum</keyword>
<evidence type="ECO:0000256" key="5">
    <source>
        <dbReference type="ARBA" id="ARBA00022892"/>
    </source>
</evidence>
<feature type="compositionally biased region" description="Low complexity" evidence="6">
    <location>
        <begin position="1620"/>
        <end position="1630"/>
    </location>
</feature>
<feature type="region of interest" description="Disordered" evidence="6">
    <location>
        <begin position="442"/>
        <end position="503"/>
    </location>
</feature>
<dbReference type="OrthoDB" id="8918678at2759"/>
<feature type="compositionally biased region" description="Polar residues" evidence="6">
    <location>
        <begin position="1862"/>
        <end position="1871"/>
    </location>
</feature>
<feature type="domain" description="Sec16 Sec23-binding" evidence="7">
    <location>
        <begin position="1522"/>
        <end position="1692"/>
    </location>
</feature>
<evidence type="ECO:0000313" key="9">
    <source>
        <dbReference type="Proteomes" id="UP000419144"/>
    </source>
</evidence>
<feature type="compositionally biased region" description="Basic and acidic residues" evidence="6">
    <location>
        <begin position="2043"/>
        <end position="2061"/>
    </location>
</feature>
<proteinExistence type="inferred from homology"/>
<feature type="region of interest" description="Disordered" evidence="6">
    <location>
        <begin position="922"/>
        <end position="947"/>
    </location>
</feature>
<feature type="compositionally biased region" description="Pro residues" evidence="6">
    <location>
        <begin position="1"/>
        <end position="14"/>
    </location>
</feature>
<evidence type="ECO:0000256" key="2">
    <source>
        <dbReference type="ARBA" id="ARBA00005927"/>
    </source>
</evidence>
<feature type="compositionally biased region" description="Pro residues" evidence="6">
    <location>
        <begin position="129"/>
        <end position="139"/>
    </location>
</feature>
<gene>
    <name evidence="8" type="ORF">LtaPh_2913900</name>
</gene>
<sequence length="2176" mass="227423">MSGGPPPPPPPPRPGAAGGGEQHPLSIFSKQPAGPPGTPYSSGGDPAAARRASMLSAYSQYTSSTTGSRAPPLATTGGGYAPPPGAADRAAPPPPPPPVRPLGVAGPPEANRDHSSSSHAPLTLGQPSGSPPPPLPSEAPPKTAALNTPWAPPSPPFSTAPSEGYPRIGGAPRYAIPNYASVGEANTSVAGQPAPVPQPAFPLSTASPPPPPAALPSGAINSTQERTEREVQHEPAFPPPPSRQTGAPLHPSPAAFSAPPVSASATSGPVLATRIGGATCARPGSSRTSSNGRQSPRDLSEIIGHCVPSRTSKYSNALLTEVSNPNETTVVAAVAHHGRPSSRGSSILAGVAAPPAAGLEAEGHRILSTLGHSPNISSGLRRSVPGFLQPGGGDSATPRTLREASSGADSTTTASSRGRKLLEAALTSRGARHLPLSNKFCASSTEHPQQQWPASGLKSQGTPVKDKEAGVAPAENIAGARSEMRERWSSASVQRSNGKTESAATDASLLVPVHNVASPGSAASGTGYSFSSRGVQPHVGDNGDSLGLDTGLLSNAQTGVLKSEKACHVGPQRAVAPLQRPNAERSTNGGGADIAAVNSHTPAPPRNHNDLIAGGMPVSGLEAPSKANTHTPRFNAGGSLPRPTNEPSQSMLSTSDKSTGPQEHSNAFITSSNPTAATMTPASPFRAMAGKSGGSNTAGPPPSLPTASREPPSFQQQQWPHQEQQPRQPPLLHDPPHSDFHGGVPSPAMSSFHPRVEANAPEKLSSPKSSHAAEGVGAAGPPLAPRPPPQQQLLLDRAGGDTTTATGPTAGFTTPRGGGACSVSRVQQQTQHHPLPPSDCSNSHVLPSMNRCLYAMSPYVRDENAQTMAEESPMPQRPLPFDSFPQPEETQRETSEQDEGELDAFDCTHDKGTHAIHRSMQDDFSEGSGTAREHQPPPQDGLHVAPPLSSVAKRGTVNPFNAVLTQVQPGMPHAFQQQPPPLPAQEPQTQGPHQEGPASNCAHLMPPPSNPLPSALPRRTSSKRSSVQLLPKRTSLQSANISEPPFNNESPPERRSSSHNGAGAGSYYDHPSSPNPFLEPDESFLCTSSGVPLMDGANTAFNGASLPRPHQTLLSSFGSVQSSPAQQALAQNSPTTRGSGYYVTLSLDPSGVLLSPKDHPPPPVESKCSTDPLPNFTGDEGVLSTATIRTPISAPLVNPFSKSAQNFHGYMSVTNASIYGSGAISGGASLTGSFVGMAARRKSRRSGAPCFAIFVGGATLLQGMHSGNESDRRGFPCIAVCFNNPNSRSPVISNNARGPSVQPISLASSRTGSVRPTSQSGSTRANTSPVRPPLGAGTLGGSMGICLCFCSVTEALTARGSMVDRKGIRGTEDGRRYVRALTDAVLPCTLRTDQWVSRVEATGAEVAGVMEALKGCVPAPLGEVVEVMLMDALLQKDGGDFVWKDNGGRRLAELLTAASQADSRRRTATSGSRSAIASTAAGAGGTSAILANDALMTMSPLNLATGSAGHDPKERAAALRRVEDLLCTGQRVEAAQAALEAHLYAHALLISMMCPTKDLYLRSVQALLQQELSITSPLAHAYSMFNEMPFPPLVPPPSKAGEEEEETSVGEWRSMSETSQPQQQQYKRQQQMLLHDQEMMQQTWRRHAAILLANFTRHSGDGLLQLATTLHQLHLIAEAHTCLLLLHLTPLGMAGPARAGAEPLPLASSLSPEDVEDLLPRPDQRHVMEEIRRRLGVVGGTYHPTQGCRASFLTPVTILLTQLVQLVSARLDERAPPLLLPKSTEPPVPFHGLPHGQPRIDVGYRMMQVLWLREVGLCKESARALHALLKHMSPPVAFSLRTPPRTLNELVYLFGGVPPPSLQQRQSSNALEDSDAVARGESVTESEATRPQPSSNASAGLPSDSHEGLPQSVDNATDKVVSANGSLLMSTTPEVHHTGPPPPPNPQQREAAAPQQSLSLNRVSLPSSPPGTANSLLTREQRAAALRQPERPAPLSDSKPGNTSAKAAPVSAASKLKQPAPRRSRSLDVLRNFFRRGSSEAAGEEKADEAKPMHLDTEKPPAFDPVTGRWLFEETEEEKRLRELVKAGPPKMAPKATGPTFAPASSAGTWSPPPCEPALLQQPGRDKAPQPANVRPGPGGGAPSIAGREAPLPTMAGRGAPRPGGRSQYVDMFNTS</sequence>
<organism evidence="8 9">
    <name type="scientific">Leishmania tarentolae</name>
    <name type="common">Sauroleishmania tarentolae</name>
    <dbReference type="NCBI Taxonomy" id="5689"/>
    <lineage>
        <taxon>Eukaryota</taxon>
        <taxon>Discoba</taxon>
        <taxon>Euglenozoa</taxon>
        <taxon>Kinetoplastea</taxon>
        <taxon>Metakinetoplastina</taxon>
        <taxon>Trypanosomatida</taxon>
        <taxon>Trypanosomatidae</taxon>
        <taxon>Leishmaniinae</taxon>
        <taxon>Leishmania</taxon>
        <taxon>lizard Leishmania</taxon>
    </lineage>
</organism>
<feature type="compositionally biased region" description="Low complexity" evidence="6">
    <location>
        <begin position="2156"/>
        <end position="2166"/>
    </location>
</feature>
<dbReference type="VEuPathDB" id="TriTrypDB:LtaPh_2913900"/>
<dbReference type="Proteomes" id="UP000419144">
    <property type="component" value="Unassembled WGS sequence"/>
</dbReference>
<accession>A0A640KSF4</accession>
<feature type="region of interest" description="Disordered" evidence="6">
    <location>
        <begin position="1862"/>
        <end position="1912"/>
    </location>
</feature>
<feature type="region of interest" description="Disordered" evidence="6">
    <location>
        <begin position="1593"/>
        <end position="1630"/>
    </location>
</feature>
<feature type="compositionally biased region" description="Low complexity" evidence="6">
    <location>
        <begin position="247"/>
        <end position="269"/>
    </location>
</feature>
<feature type="compositionally biased region" description="Low complexity" evidence="6">
    <location>
        <begin position="1947"/>
        <end position="1956"/>
    </location>
</feature>
<dbReference type="EMBL" id="BLBS01000041">
    <property type="protein sequence ID" value="GET90409.1"/>
    <property type="molecule type" value="Genomic_DNA"/>
</dbReference>
<feature type="compositionally biased region" description="Polar residues" evidence="6">
    <location>
        <begin position="285"/>
        <end position="294"/>
    </location>
</feature>
<feature type="compositionally biased region" description="Polar residues" evidence="6">
    <location>
        <begin position="1291"/>
        <end position="1329"/>
    </location>
</feature>
<dbReference type="PANTHER" id="PTHR13402:SF6">
    <property type="entry name" value="SECRETORY 16, ISOFORM I"/>
    <property type="match status" value="1"/>
</dbReference>
<feature type="compositionally biased region" description="Polar residues" evidence="6">
    <location>
        <begin position="489"/>
        <end position="503"/>
    </location>
</feature>
<feature type="region of interest" description="Disordered" evidence="6">
    <location>
        <begin position="187"/>
        <end position="298"/>
    </location>
</feature>
<feature type="region of interest" description="Disordered" evidence="6">
    <location>
        <begin position="1291"/>
        <end position="1334"/>
    </location>
</feature>
<name>A0A640KSF4_LEITA</name>
<feature type="region of interest" description="Disordered" evidence="6">
    <location>
        <begin position="866"/>
        <end position="900"/>
    </location>
</feature>
<comment type="caution">
    <text evidence="8">The sequence shown here is derived from an EMBL/GenBank/DDBJ whole genome shotgun (WGS) entry which is preliminary data.</text>
</comment>
<comment type="subcellular location">
    <subcellularLocation>
        <location evidence="1">Endoplasmic reticulum</location>
    </subcellularLocation>
</comment>
<feature type="compositionally biased region" description="Low complexity" evidence="6">
    <location>
        <begin position="2004"/>
        <end position="2017"/>
    </location>
</feature>
<comment type="similarity">
    <text evidence="2">Belongs to the SEC16 family.</text>
</comment>
<feature type="compositionally biased region" description="Low complexity" evidence="6">
    <location>
        <begin position="404"/>
        <end position="416"/>
    </location>
</feature>
<feature type="region of interest" description="Disordered" evidence="6">
    <location>
        <begin position="2086"/>
        <end position="2176"/>
    </location>
</feature>
<feature type="compositionally biased region" description="Low complexity" evidence="6">
    <location>
        <begin position="711"/>
        <end position="726"/>
    </location>
</feature>
<keyword evidence="9" id="KW-1185">Reference proteome</keyword>
<protein>
    <recommendedName>
        <fullName evidence="7">Sec16 Sec23-binding domain-containing protein</fullName>
    </recommendedName>
</protein>
<keyword evidence="3" id="KW-0813">Transport</keyword>
<feature type="compositionally biased region" description="Polar residues" evidence="6">
    <location>
        <begin position="645"/>
        <end position="681"/>
    </location>
</feature>
<feature type="compositionally biased region" description="Pro residues" evidence="6">
    <location>
        <begin position="81"/>
        <end position="100"/>
    </location>
</feature>
<evidence type="ECO:0000259" key="7">
    <source>
        <dbReference type="Pfam" id="PF12931"/>
    </source>
</evidence>
<dbReference type="GO" id="GO:0070971">
    <property type="term" value="C:endoplasmic reticulum exit site"/>
    <property type="evidence" value="ECO:0007669"/>
    <property type="project" value="TreeGrafter"/>
</dbReference>
<evidence type="ECO:0000256" key="1">
    <source>
        <dbReference type="ARBA" id="ARBA00004240"/>
    </source>
</evidence>
<keyword evidence="5" id="KW-0931">ER-Golgi transport</keyword>
<evidence type="ECO:0000313" key="8">
    <source>
        <dbReference type="EMBL" id="GET90409.1"/>
    </source>
</evidence>
<evidence type="ECO:0000256" key="3">
    <source>
        <dbReference type="ARBA" id="ARBA00022448"/>
    </source>
</evidence>
<feature type="region of interest" description="Disordered" evidence="6">
    <location>
        <begin position="1930"/>
        <end position="2069"/>
    </location>
</feature>
<feature type="compositionally biased region" description="Polar residues" evidence="6">
    <location>
        <begin position="1957"/>
        <end position="1978"/>
    </location>
</feature>
<reference evidence="8" key="1">
    <citation type="submission" date="2019-11" db="EMBL/GenBank/DDBJ databases">
        <title>Leishmania tarentolae CDS.</title>
        <authorList>
            <person name="Goto Y."/>
            <person name="Yamagishi J."/>
        </authorList>
    </citation>
    <scope>NUCLEOTIDE SEQUENCE [LARGE SCALE GENOMIC DNA]</scope>
    <source>
        <strain evidence="8">Parrot Tar II</strain>
    </source>
</reference>
<evidence type="ECO:0000256" key="4">
    <source>
        <dbReference type="ARBA" id="ARBA00022824"/>
    </source>
</evidence>
<dbReference type="PANTHER" id="PTHR13402">
    <property type="entry name" value="RGPR-RELATED"/>
    <property type="match status" value="1"/>
</dbReference>
<feature type="region of interest" description="Disordered" evidence="6">
    <location>
        <begin position="386"/>
        <end position="418"/>
    </location>
</feature>
<feature type="compositionally biased region" description="Polar residues" evidence="6">
    <location>
        <begin position="1023"/>
        <end position="1041"/>
    </location>
</feature>
<feature type="region of interest" description="Disordered" evidence="6">
    <location>
        <begin position="1"/>
        <end position="174"/>
    </location>
</feature>
<evidence type="ECO:0000256" key="6">
    <source>
        <dbReference type="SAM" id="MobiDB-lite"/>
    </source>
</evidence>
<feature type="region of interest" description="Disordered" evidence="6">
    <location>
        <begin position="971"/>
        <end position="1083"/>
    </location>
</feature>
<feature type="compositionally biased region" description="Low complexity" evidence="6">
    <location>
        <begin position="791"/>
        <end position="815"/>
    </location>
</feature>